<protein>
    <submittedName>
        <fullName evidence="6">Protein-S-isoprenylcysteine O-methyltransferase Ste14</fullName>
    </submittedName>
</protein>
<dbReference type="RefSeq" id="WP_104419045.1">
    <property type="nucleotide sequence ID" value="NZ_PTJC01000005.1"/>
</dbReference>
<evidence type="ECO:0000256" key="5">
    <source>
        <dbReference type="SAM" id="Phobius"/>
    </source>
</evidence>
<feature type="transmembrane region" description="Helical" evidence="5">
    <location>
        <begin position="92"/>
        <end position="110"/>
    </location>
</feature>
<dbReference type="InterPro" id="IPR007318">
    <property type="entry name" value="Phopholipid_MeTrfase"/>
</dbReference>
<dbReference type="EMBL" id="PTJC01000005">
    <property type="protein sequence ID" value="PPK88501.1"/>
    <property type="molecule type" value="Genomic_DNA"/>
</dbReference>
<dbReference type="Proteomes" id="UP000237662">
    <property type="component" value="Unassembled WGS sequence"/>
</dbReference>
<feature type="transmembrane region" description="Helical" evidence="5">
    <location>
        <begin position="68"/>
        <end position="86"/>
    </location>
</feature>
<proteinExistence type="predicted"/>
<keyword evidence="2 5" id="KW-0812">Transmembrane</keyword>
<dbReference type="GO" id="GO:0032259">
    <property type="term" value="P:methylation"/>
    <property type="evidence" value="ECO:0007669"/>
    <property type="project" value="UniProtKB-KW"/>
</dbReference>
<feature type="transmembrane region" description="Helical" evidence="5">
    <location>
        <begin position="37"/>
        <end position="56"/>
    </location>
</feature>
<accession>A0A2S6IAH1</accession>
<keyword evidence="7" id="KW-1185">Reference proteome</keyword>
<comment type="caution">
    <text evidence="6">The sequence shown here is derived from an EMBL/GenBank/DDBJ whole genome shotgun (WGS) entry which is preliminary data.</text>
</comment>
<feature type="transmembrane region" description="Helical" evidence="5">
    <location>
        <begin position="166"/>
        <end position="187"/>
    </location>
</feature>
<dbReference type="GO" id="GO:0012505">
    <property type="term" value="C:endomembrane system"/>
    <property type="evidence" value="ECO:0007669"/>
    <property type="project" value="UniProtKB-SubCell"/>
</dbReference>
<dbReference type="OrthoDB" id="9809773at2"/>
<evidence type="ECO:0000256" key="2">
    <source>
        <dbReference type="ARBA" id="ARBA00022692"/>
    </source>
</evidence>
<reference evidence="6 7" key="1">
    <citation type="submission" date="2018-02" db="EMBL/GenBank/DDBJ databases">
        <title>Genomic Encyclopedia of Archaeal and Bacterial Type Strains, Phase II (KMG-II): from individual species to whole genera.</title>
        <authorList>
            <person name="Goeker M."/>
        </authorList>
    </citation>
    <scope>NUCLEOTIDE SEQUENCE [LARGE SCALE GENOMIC DNA]</scope>
    <source>
        <strain evidence="6 7">DSM 29526</strain>
    </source>
</reference>
<keyword evidence="6" id="KW-0808">Transferase</keyword>
<evidence type="ECO:0000313" key="7">
    <source>
        <dbReference type="Proteomes" id="UP000237662"/>
    </source>
</evidence>
<evidence type="ECO:0000313" key="6">
    <source>
        <dbReference type="EMBL" id="PPK88501.1"/>
    </source>
</evidence>
<dbReference type="Gene3D" id="1.20.120.1630">
    <property type="match status" value="1"/>
</dbReference>
<dbReference type="Pfam" id="PF04191">
    <property type="entry name" value="PEMT"/>
    <property type="match status" value="1"/>
</dbReference>
<dbReference type="GO" id="GO:0008168">
    <property type="term" value="F:methyltransferase activity"/>
    <property type="evidence" value="ECO:0007669"/>
    <property type="project" value="UniProtKB-KW"/>
</dbReference>
<keyword evidence="3 5" id="KW-1133">Transmembrane helix</keyword>
<dbReference type="AlphaFoldDB" id="A0A2S6IAH1"/>
<evidence type="ECO:0000256" key="4">
    <source>
        <dbReference type="ARBA" id="ARBA00023136"/>
    </source>
</evidence>
<sequence length="283" mass="31014">MKSTAYLLQACLVVLWWLGMAINHALYWAFQFDGIGSTAFLAFFLPDVGVIVLCSVLRAYTARPALEYVILGGFGYASLYCLQATVMTASGYLPTALMLLGLAFNGWLIGGERTFRPSGTASLYVNVVKTLIQIGAVWTITLVGLPLLILEAFGNDMTVTLSPGTWFGGTLFVLASLLNLFSAYYLVSRGEGTPLPLDQTNRLVVSGPYRYLRNPMAVAGVAQGVAVGMLFHSPPVIAYALLGALLWQVTVRPAEEADMRKRFGRAYEEYVRHTPCWIPKIRH</sequence>
<evidence type="ECO:0000256" key="1">
    <source>
        <dbReference type="ARBA" id="ARBA00004127"/>
    </source>
</evidence>
<comment type="subcellular location">
    <subcellularLocation>
        <location evidence="1">Endomembrane system</location>
        <topology evidence="1">Multi-pass membrane protein</topology>
    </subcellularLocation>
</comment>
<name>A0A2S6IAH1_9BACT</name>
<keyword evidence="6" id="KW-0489">Methyltransferase</keyword>
<evidence type="ECO:0000256" key="3">
    <source>
        <dbReference type="ARBA" id="ARBA00022989"/>
    </source>
</evidence>
<keyword evidence="4 5" id="KW-0472">Membrane</keyword>
<feature type="transmembrane region" description="Helical" evidence="5">
    <location>
        <begin position="131"/>
        <end position="154"/>
    </location>
</feature>
<organism evidence="6 7">
    <name type="scientific">Neolewinella xylanilytica</name>
    <dbReference type="NCBI Taxonomy" id="1514080"/>
    <lineage>
        <taxon>Bacteria</taxon>
        <taxon>Pseudomonadati</taxon>
        <taxon>Bacteroidota</taxon>
        <taxon>Saprospiria</taxon>
        <taxon>Saprospirales</taxon>
        <taxon>Lewinellaceae</taxon>
        <taxon>Neolewinella</taxon>
    </lineage>
</organism>
<gene>
    <name evidence="6" type="ORF">CLV84_1469</name>
</gene>